<protein>
    <submittedName>
        <fullName evidence="1">Uncharacterized protein</fullName>
    </submittedName>
</protein>
<name>A0A833ZPR8_9CHIR</name>
<dbReference type="AlphaFoldDB" id="A0A833ZPR8"/>
<dbReference type="EMBL" id="JABVXQ010000008">
    <property type="protein sequence ID" value="KAF6094891.1"/>
    <property type="molecule type" value="Genomic_DNA"/>
</dbReference>
<sequence>MVSLDPGDTVRGPPIGYILRRASLSHEASALSSGEGKSCSLTRRNPFMYTQRTRALQPKPQHPSLLRLCDYCKGLSGAGHSTFSEILLPLQIRPEPGPQDDQHSKQERKVSLCDAQRTSATFFILL</sequence>
<organism evidence="1 2">
    <name type="scientific">Phyllostomus discolor</name>
    <name type="common">pale spear-nosed bat</name>
    <dbReference type="NCBI Taxonomy" id="89673"/>
    <lineage>
        <taxon>Eukaryota</taxon>
        <taxon>Metazoa</taxon>
        <taxon>Chordata</taxon>
        <taxon>Craniata</taxon>
        <taxon>Vertebrata</taxon>
        <taxon>Euteleostomi</taxon>
        <taxon>Mammalia</taxon>
        <taxon>Eutheria</taxon>
        <taxon>Laurasiatheria</taxon>
        <taxon>Chiroptera</taxon>
        <taxon>Yangochiroptera</taxon>
        <taxon>Phyllostomidae</taxon>
        <taxon>Phyllostominae</taxon>
        <taxon>Phyllostomus</taxon>
    </lineage>
</organism>
<gene>
    <name evidence="1" type="ORF">HJG60_011959</name>
</gene>
<accession>A0A833ZPR8</accession>
<comment type="caution">
    <text evidence="1">The sequence shown here is derived from an EMBL/GenBank/DDBJ whole genome shotgun (WGS) entry which is preliminary data.</text>
</comment>
<evidence type="ECO:0000313" key="1">
    <source>
        <dbReference type="EMBL" id="KAF6094891.1"/>
    </source>
</evidence>
<evidence type="ECO:0000313" key="2">
    <source>
        <dbReference type="Proteomes" id="UP000664940"/>
    </source>
</evidence>
<proteinExistence type="predicted"/>
<dbReference type="Proteomes" id="UP000664940">
    <property type="component" value="Unassembled WGS sequence"/>
</dbReference>
<reference evidence="1 2" key="1">
    <citation type="journal article" date="2020" name="Nature">
        <title>Six reference-quality genomes reveal evolution of bat adaptations.</title>
        <authorList>
            <person name="Jebb D."/>
            <person name="Huang Z."/>
            <person name="Pippel M."/>
            <person name="Hughes G.M."/>
            <person name="Lavrichenko K."/>
            <person name="Devanna P."/>
            <person name="Winkler S."/>
            <person name="Jermiin L.S."/>
            <person name="Skirmuntt E.C."/>
            <person name="Katzourakis A."/>
            <person name="Burkitt-Gray L."/>
            <person name="Ray D.A."/>
            <person name="Sullivan K.A.M."/>
            <person name="Roscito J.G."/>
            <person name="Kirilenko B.M."/>
            <person name="Davalos L.M."/>
            <person name="Corthals A.P."/>
            <person name="Power M.L."/>
            <person name="Jones G."/>
            <person name="Ransome R.D."/>
            <person name="Dechmann D.K.N."/>
            <person name="Locatelli A.G."/>
            <person name="Puechmaille S.J."/>
            <person name="Fedrigo O."/>
            <person name="Jarvis E.D."/>
            <person name="Hiller M."/>
            <person name="Vernes S.C."/>
            <person name="Myers E.W."/>
            <person name="Teeling E.C."/>
        </authorList>
    </citation>
    <scope>NUCLEOTIDE SEQUENCE [LARGE SCALE GENOMIC DNA]</scope>
    <source>
        <strain evidence="1">Bat1K_MPI-CBG_1</strain>
    </source>
</reference>